<dbReference type="EMBL" id="CVRI01000064">
    <property type="protein sequence ID" value="CRL05484.1"/>
    <property type="molecule type" value="Genomic_DNA"/>
</dbReference>
<organism evidence="1 2">
    <name type="scientific">Clunio marinus</name>
    <dbReference type="NCBI Taxonomy" id="568069"/>
    <lineage>
        <taxon>Eukaryota</taxon>
        <taxon>Metazoa</taxon>
        <taxon>Ecdysozoa</taxon>
        <taxon>Arthropoda</taxon>
        <taxon>Hexapoda</taxon>
        <taxon>Insecta</taxon>
        <taxon>Pterygota</taxon>
        <taxon>Neoptera</taxon>
        <taxon>Endopterygota</taxon>
        <taxon>Diptera</taxon>
        <taxon>Nematocera</taxon>
        <taxon>Chironomoidea</taxon>
        <taxon>Chironomidae</taxon>
        <taxon>Clunio</taxon>
    </lineage>
</organism>
<dbReference type="Proteomes" id="UP000183832">
    <property type="component" value="Unassembled WGS sequence"/>
</dbReference>
<dbReference type="AlphaFoldDB" id="A0A1J1J132"/>
<proteinExistence type="predicted"/>
<protein>
    <submittedName>
        <fullName evidence="1">CLUMA_CG018375, isoform A</fullName>
    </submittedName>
</protein>
<evidence type="ECO:0000313" key="2">
    <source>
        <dbReference type="Proteomes" id="UP000183832"/>
    </source>
</evidence>
<sequence length="86" mass="10002">MEREFLKYLLKAISYKKFCQMNYAKFPHLILQNVKNIKIKMNKKRGSSLTSERKVQNSLVRLSDGVGSFQFSKVLLLFIRLLSTSG</sequence>
<name>A0A1J1J132_9DIPT</name>
<reference evidence="1 2" key="1">
    <citation type="submission" date="2015-04" db="EMBL/GenBank/DDBJ databases">
        <authorList>
            <person name="Syromyatnikov M.Y."/>
            <person name="Popov V.N."/>
        </authorList>
    </citation>
    <scope>NUCLEOTIDE SEQUENCE [LARGE SCALE GENOMIC DNA]</scope>
</reference>
<accession>A0A1J1J132</accession>
<evidence type="ECO:0000313" key="1">
    <source>
        <dbReference type="EMBL" id="CRL05484.1"/>
    </source>
</evidence>
<keyword evidence="2" id="KW-1185">Reference proteome</keyword>
<gene>
    <name evidence="1" type="ORF">CLUMA_CG018375</name>
</gene>